<reference evidence="2" key="1">
    <citation type="journal article" date="2021" name="Nat. Commun.">
        <title>Genetic determinants of endophytism in the Arabidopsis root mycobiome.</title>
        <authorList>
            <person name="Mesny F."/>
            <person name="Miyauchi S."/>
            <person name="Thiergart T."/>
            <person name="Pickel B."/>
            <person name="Atanasova L."/>
            <person name="Karlsson M."/>
            <person name="Huettel B."/>
            <person name="Barry K.W."/>
            <person name="Haridas S."/>
            <person name="Chen C."/>
            <person name="Bauer D."/>
            <person name="Andreopoulos W."/>
            <person name="Pangilinan J."/>
            <person name="LaButti K."/>
            <person name="Riley R."/>
            <person name="Lipzen A."/>
            <person name="Clum A."/>
            <person name="Drula E."/>
            <person name="Henrissat B."/>
            <person name="Kohler A."/>
            <person name="Grigoriev I.V."/>
            <person name="Martin F.M."/>
            <person name="Hacquard S."/>
        </authorList>
    </citation>
    <scope>NUCLEOTIDE SEQUENCE</scope>
    <source>
        <strain evidence="2">MPI-CAGE-AT-0023</strain>
    </source>
</reference>
<organism evidence="2 3">
    <name type="scientific">Fusarium redolens</name>
    <dbReference type="NCBI Taxonomy" id="48865"/>
    <lineage>
        <taxon>Eukaryota</taxon>
        <taxon>Fungi</taxon>
        <taxon>Dikarya</taxon>
        <taxon>Ascomycota</taxon>
        <taxon>Pezizomycotina</taxon>
        <taxon>Sordariomycetes</taxon>
        <taxon>Hypocreomycetidae</taxon>
        <taxon>Hypocreales</taxon>
        <taxon>Nectriaceae</taxon>
        <taxon>Fusarium</taxon>
        <taxon>Fusarium redolens species complex</taxon>
    </lineage>
</organism>
<evidence type="ECO:0000313" key="2">
    <source>
        <dbReference type="EMBL" id="KAH7265531.1"/>
    </source>
</evidence>
<feature type="compositionally biased region" description="Polar residues" evidence="1">
    <location>
        <begin position="27"/>
        <end position="45"/>
    </location>
</feature>
<dbReference type="RefSeq" id="XP_046054266.1">
    <property type="nucleotide sequence ID" value="XM_046191930.1"/>
</dbReference>
<accession>A0A9P9HY71</accession>
<sequence length="65" mass="7443">MSKPKICHLLPLRSRAGPVNRRHISPQPFQSTTRKQTYPSSSLSMNRPAPMHMSLFRVSPESLRN</sequence>
<evidence type="ECO:0000313" key="3">
    <source>
        <dbReference type="Proteomes" id="UP000720189"/>
    </source>
</evidence>
<keyword evidence="3" id="KW-1185">Reference proteome</keyword>
<comment type="caution">
    <text evidence="2">The sequence shown here is derived from an EMBL/GenBank/DDBJ whole genome shotgun (WGS) entry which is preliminary data.</text>
</comment>
<name>A0A9P9HY71_FUSRE</name>
<evidence type="ECO:0000256" key="1">
    <source>
        <dbReference type="SAM" id="MobiDB-lite"/>
    </source>
</evidence>
<protein>
    <submittedName>
        <fullName evidence="2">Uncharacterized protein</fullName>
    </submittedName>
</protein>
<dbReference type="EMBL" id="JAGMUX010000003">
    <property type="protein sequence ID" value="KAH7265531.1"/>
    <property type="molecule type" value="Genomic_DNA"/>
</dbReference>
<feature type="region of interest" description="Disordered" evidence="1">
    <location>
        <begin position="13"/>
        <end position="65"/>
    </location>
</feature>
<dbReference type="Proteomes" id="UP000720189">
    <property type="component" value="Unassembled WGS sequence"/>
</dbReference>
<dbReference type="AlphaFoldDB" id="A0A9P9HY71"/>
<dbReference type="GeneID" id="70221884"/>
<proteinExistence type="predicted"/>
<gene>
    <name evidence="2" type="ORF">BKA55DRAFT_559155</name>
</gene>